<name>A0A839U6B6_9HYPH</name>
<evidence type="ECO:0000313" key="2">
    <source>
        <dbReference type="Proteomes" id="UP000554520"/>
    </source>
</evidence>
<comment type="caution">
    <text evidence="1">The sequence shown here is derived from an EMBL/GenBank/DDBJ whole genome shotgun (WGS) entry which is preliminary data.</text>
</comment>
<reference evidence="1 2" key="1">
    <citation type="submission" date="2020-08" db="EMBL/GenBank/DDBJ databases">
        <title>Genomic Encyclopedia of Type Strains, Phase III (KMG-III): the genomes of soil and plant-associated and newly described type strains.</title>
        <authorList>
            <person name="Whitman W."/>
        </authorList>
    </citation>
    <scope>NUCLEOTIDE SEQUENCE [LARGE SCALE GENOMIC DNA]</scope>
    <source>
        <strain evidence="1 2">CECT 7015</strain>
    </source>
</reference>
<dbReference type="RefSeq" id="WP_158482210.1">
    <property type="nucleotide sequence ID" value="NZ_JACHXN010000002.1"/>
</dbReference>
<accession>A0A839U6B6</accession>
<organism evidence="1 2">
    <name type="scientific">Phyllobacterium trifolii</name>
    <dbReference type="NCBI Taxonomy" id="300193"/>
    <lineage>
        <taxon>Bacteria</taxon>
        <taxon>Pseudomonadati</taxon>
        <taxon>Pseudomonadota</taxon>
        <taxon>Alphaproteobacteria</taxon>
        <taxon>Hyphomicrobiales</taxon>
        <taxon>Phyllobacteriaceae</taxon>
        <taxon>Phyllobacterium</taxon>
    </lineage>
</organism>
<evidence type="ECO:0000313" key="1">
    <source>
        <dbReference type="EMBL" id="MBB3144301.1"/>
    </source>
</evidence>
<proteinExistence type="predicted"/>
<protein>
    <submittedName>
        <fullName evidence="1">Uncharacterized protein</fullName>
    </submittedName>
</protein>
<gene>
    <name evidence="1" type="ORF">FHS21_000697</name>
</gene>
<dbReference type="AlphaFoldDB" id="A0A839U6B6"/>
<keyword evidence="2" id="KW-1185">Reference proteome</keyword>
<sequence>MSIWKSFVLTAMFLLLPIEIVKAQDNWGLAVPTDSLRALKQKSDVPDVNKALGEISEDWSFIEYSFGKVGSPTDKYKEIMNYNRKLLDEAAVQTNAGYAKIVYDVKDDLAVKAGYIRAVPTASAIAYSEVSVVVKTMRNQQEVHGYFIGFSPKYLSGQDPIYRFNNPTSPSEGSLPPGRYEMVAILNGKVIERQEVNIGLKGAQDQSITCLITQ</sequence>
<dbReference type="EMBL" id="JACHXN010000002">
    <property type="protein sequence ID" value="MBB3144301.1"/>
    <property type="molecule type" value="Genomic_DNA"/>
</dbReference>
<dbReference type="Proteomes" id="UP000554520">
    <property type="component" value="Unassembled WGS sequence"/>
</dbReference>